<dbReference type="PaxDb" id="3880-AES63555"/>
<organism evidence="1 3">
    <name type="scientific">Medicago truncatula</name>
    <name type="common">Barrel medic</name>
    <name type="synonym">Medicago tribuloides</name>
    <dbReference type="NCBI Taxonomy" id="3880"/>
    <lineage>
        <taxon>Eukaryota</taxon>
        <taxon>Viridiplantae</taxon>
        <taxon>Streptophyta</taxon>
        <taxon>Embryophyta</taxon>
        <taxon>Tracheophyta</taxon>
        <taxon>Spermatophyta</taxon>
        <taxon>Magnoliopsida</taxon>
        <taxon>eudicotyledons</taxon>
        <taxon>Gunneridae</taxon>
        <taxon>Pentapetalae</taxon>
        <taxon>rosids</taxon>
        <taxon>fabids</taxon>
        <taxon>Fabales</taxon>
        <taxon>Fabaceae</taxon>
        <taxon>Papilionoideae</taxon>
        <taxon>50 kb inversion clade</taxon>
        <taxon>NPAAA clade</taxon>
        <taxon>Hologalegina</taxon>
        <taxon>IRL clade</taxon>
        <taxon>Trifolieae</taxon>
        <taxon>Medicago</taxon>
    </lineage>
</organism>
<reference evidence="1 3" key="1">
    <citation type="journal article" date="2011" name="Nature">
        <title>The Medicago genome provides insight into the evolution of rhizobial symbioses.</title>
        <authorList>
            <person name="Young N.D."/>
            <person name="Debelle F."/>
            <person name="Oldroyd G.E."/>
            <person name="Geurts R."/>
            <person name="Cannon S.B."/>
            <person name="Udvardi M.K."/>
            <person name="Benedito V.A."/>
            <person name="Mayer K.F."/>
            <person name="Gouzy J."/>
            <person name="Schoof H."/>
            <person name="Van de Peer Y."/>
            <person name="Proost S."/>
            <person name="Cook D.R."/>
            <person name="Meyers B.C."/>
            <person name="Spannagl M."/>
            <person name="Cheung F."/>
            <person name="De Mita S."/>
            <person name="Krishnakumar V."/>
            <person name="Gundlach H."/>
            <person name="Zhou S."/>
            <person name="Mudge J."/>
            <person name="Bharti A.K."/>
            <person name="Murray J.D."/>
            <person name="Naoumkina M.A."/>
            <person name="Rosen B."/>
            <person name="Silverstein K.A."/>
            <person name="Tang H."/>
            <person name="Rombauts S."/>
            <person name="Zhao P.X."/>
            <person name="Zhou P."/>
            <person name="Barbe V."/>
            <person name="Bardou P."/>
            <person name="Bechner M."/>
            <person name="Bellec A."/>
            <person name="Berger A."/>
            <person name="Berges H."/>
            <person name="Bidwell S."/>
            <person name="Bisseling T."/>
            <person name="Choisne N."/>
            <person name="Couloux A."/>
            <person name="Denny R."/>
            <person name="Deshpande S."/>
            <person name="Dai X."/>
            <person name="Doyle J.J."/>
            <person name="Dudez A.M."/>
            <person name="Farmer A.D."/>
            <person name="Fouteau S."/>
            <person name="Franken C."/>
            <person name="Gibelin C."/>
            <person name="Gish J."/>
            <person name="Goldstein S."/>
            <person name="Gonzalez A.J."/>
            <person name="Green P.J."/>
            <person name="Hallab A."/>
            <person name="Hartog M."/>
            <person name="Hua A."/>
            <person name="Humphray S.J."/>
            <person name="Jeong D.H."/>
            <person name="Jing Y."/>
            <person name="Jocker A."/>
            <person name="Kenton S.M."/>
            <person name="Kim D.J."/>
            <person name="Klee K."/>
            <person name="Lai H."/>
            <person name="Lang C."/>
            <person name="Lin S."/>
            <person name="Macmil S.L."/>
            <person name="Magdelenat G."/>
            <person name="Matthews L."/>
            <person name="McCorrison J."/>
            <person name="Monaghan E.L."/>
            <person name="Mun J.H."/>
            <person name="Najar F.Z."/>
            <person name="Nicholson C."/>
            <person name="Noirot C."/>
            <person name="O'Bleness M."/>
            <person name="Paule C.R."/>
            <person name="Poulain J."/>
            <person name="Prion F."/>
            <person name="Qin B."/>
            <person name="Qu C."/>
            <person name="Retzel E.F."/>
            <person name="Riddle C."/>
            <person name="Sallet E."/>
            <person name="Samain S."/>
            <person name="Samson N."/>
            <person name="Sanders I."/>
            <person name="Saurat O."/>
            <person name="Scarpelli C."/>
            <person name="Schiex T."/>
            <person name="Segurens B."/>
            <person name="Severin A.J."/>
            <person name="Sherrier D.J."/>
            <person name="Shi R."/>
            <person name="Sims S."/>
            <person name="Singer S.R."/>
            <person name="Sinharoy S."/>
            <person name="Sterck L."/>
            <person name="Viollet A."/>
            <person name="Wang B.B."/>
            <person name="Wang K."/>
            <person name="Wang M."/>
            <person name="Wang X."/>
            <person name="Warfsmann J."/>
            <person name="Weissenbach J."/>
            <person name="White D.D."/>
            <person name="White J.D."/>
            <person name="Wiley G.B."/>
            <person name="Wincker P."/>
            <person name="Xing Y."/>
            <person name="Yang L."/>
            <person name="Yao Z."/>
            <person name="Ying F."/>
            <person name="Zhai J."/>
            <person name="Zhou L."/>
            <person name="Zuber A."/>
            <person name="Denarie J."/>
            <person name="Dixon R.A."/>
            <person name="May G.D."/>
            <person name="Schwartz D.C."/>
            <person name="Rogers J."/>
            <person name="Quetier F."/>
            <person name="Town C.D."/>
            <person name="Roe B.A."/>
        </authorList>
    </citation>
    <scope>NUCLEOTIDE SEQUENCE [LARGE SCALE GENOMIC DNA]</scope>
    <source>
        <strain evidence="1">A17</strain>
        <strain evidence="2 3">cv. Jemalong A17</strain>
    </source>
</reference>
<reference evidence="1 3" key="2">
    <citation type="journal article" date="2014" name="BMC Genomics">
        <title>An improved genome release (version Mt4.0) for the model legume Medicago truncatula.</title>
        <authorList>
            <person name="Tang H."/>
            <person name="Krishnakumar V."/>
            <person name="Bidwell S."/>
            <person name="Rosen B."/>
            <person name="Chan A."/>
            <person name="Zhou S."/>
            <person name="Gentzbittel L."/>
            <person name="Childs K.L."/>
            <person name="Yandell M."/>
            <person name="Gundlach H."/>
            <person name="Mayer K.F."/>
            <person name="Schwartz D.C."/>
            <person name="Town C.D."/>
        </authorList>
    </citation>
    <scope>GENOME REANNOTATION</scope>
    <source>
        <strain evidence="2 3">cv. Jemalong A17</strain>
    </source>
</reference>
<sequence>MVEARVGNRPGRPIGAYGLAIGQAQTCDLFRRPGSGLSKSGLTWPIPIPNRGIQSVSNISMSWGQP</sequence>
<dbReference type="EMBL" id="CM001218">
    <property type="protein sequence ID" value="AES63555.1"/>
    <property type="molecule type" value="Genomic_DNA"/>
</dbReference>
<accession>G7IS94</accession>
<dbReference type="EnsemblPlants" id="AES63555">
    <property type="protein sequence ID" value="AES63555"/>
    <property type="gene ID" value="MTR_2g009990"/>
</dbReference>
<dbReference type="AlphaFoldDB" id="G7IS94"/>
<gene>
    <name evidence="1" type="ordered locus">MTR_2g009990</name>
</gene>
<name>G7IS94_MEDTR</name>
<evidence type="ECO:0000313" key="3">
    <source>
        <dbReference type="Proteomes" id="UP000002051"/>
    </source>
</evidence>
<keyword evidence="3" id="KW-1185">Reference proteome</keyword>
<proteinExistence type="predicted"/>
<dbReference type="HOGENOM" id="CLU_2834927_0_0_1"/>
<evidence type="ECO:0000313" key="1">
    <source>
        <dbReference type="EMBL" id="AES63555.1"/>
    </source>
</evidence>
<protein>
    <submittedName>
        <fullName evidence="1 2">Uncharacterized protein</fullName>
    </submittedName>
</protein>
<evidence type="ECO:0000313" key="2">
    <source>
        <dbReference type="EnsemblPlants" id="AES63555"/>
    </source>
</evidence>
<dbReference type="Proteomes" id="UP000002051">
    <property type="component" value="Chromosome 2"/>
</dbReference>
<reference evidence="2" key="3">
    <citation type="submission" date="2015-04" db="UniProtKB">
        <authorList>
            <consortium name="EnsemblPlants"/>
        </authorList>
    </citation>
    <scope>IDENTIFICATION</scope>
    <source>
        <strain evidence="2">cv. Jemalong A17</strain>
    </source>
</reference>